<dbReference type="InterPro" id="IPR045357">
    <property type="entry name" value="Aminopeptidase_N-like_N"/>
</dbReference>
<dbReference type="GO" id="GO:0070006">
    <property type="term" value="F:metalloaminopeptidase activity"/>
    <property type="evidence" value="ECO:0007669"/>
    <property type="project" value="TreeGrafter"/>
</dbReference>
<evidence type="ECO:0000256" key="8">
    <source>
        <dbReference type="ARBA" id="ARBA00022723"/>
    </source>
</evidence>
<dbReference type="PRINTS" id="PR00756">
    <property type="entry name" value="ALADIPTASE"/>
</dbReference>
<evidence type="ECO:0000313" key="16">
    <source>
        <dbReference type="Proteomes" id="UP000233782"/>
    </source>
</evidence>
<evidence type="ECO:0000313" key="15">
    <source>
        <dbReference type="EMBL" id="PKV75074.1"/>
    </source>
</evidence>
<dbReference type="PANTHER" id="PTHR11533:SF174">
    <property type="entry name" value="PUROMYCIN-SENSITIVE AMINOPEPTIDASE-RELATED"/>
    <property type="match status" value="1"/>
</dbReference>
<sequence>MQMNHLNYTLSAAALSLLLLGACSKGPASSSYTLPVETGVSQQLAEHRSQTLRNVHYNIKLQIPVGKDAPIPSTEVITFDLSDLSQPLQIDFKEKPEMLHGLKVNGSEAPLTFQNEHLVISPKLLKAGTNSVQIDFTAGNLSLNRNEDFLYTLLVPDRARTVFPCFDQPDLKAVFTLSLTLPQNWKALANAPLQDSVLTGATKTYTYQPSDTIPTYLFSFVAGDFSRVSNNERGRAMHFYHRETDEDKLRSIGPIFSIHRDALDFMEDYTQIPYPFQKFDFVAIPDFQYGGMEHVGAIDYKASTLFLDEGATKDQLVARSNLIAHETAHMWFGDLVTMRWFNDVWMKEVFANFMADKISKTTVQDSNYDLKFLIDHFPAAYSVDRTAGANPIRQDLANLQDAGTLYGHIIYHKAPIMMRQLERLMGEKAFQEGLQVYLKTYANGNATWPQLIGILDARTPVDLQAWNQVWVNEPGRPVFDYDLKVEDGKISSFAVSQKAEDGSDRLWPQLFEVALVYADSVQELTVNMDKAAVALTEAIGKRAPLTVLFNSSGQGYGVFPVDLRYRSGISQRLHNPVMRASMYINLYENMLNNRQVTPASLLPVMMLEASVETDELNLKLLTGYLGDTFWRFTTPERRLEIAPAIEKNLWDAMEKQSSGNTKKLLFKTYQHIALTKGAQDRLFQVWKAQKAPAGVTLNEDDYTSLALSLAVRDYTDSEGILRQQLTRIKNPDRQKRLQFLLPALSGDEQVRDAFFASLKDRSNRDKEAWVGTALSYLHHPLRVDSSEKYLRESLELVEEIQLTGDIFFPTNWLQSTFGYYQTPTAAETIRTFLAEHPNYNPKLKGKILQATDHVFRSNTILSGNSDQ</sequence>
<comment type="catalytic activity">
    <reaction evidence="1">
        <text>Release of an N-terminal amino acid, Xaa-|-Yaa- from a peptide, amide or arylamide. Xaa is preferably Ala, but may be most amino acids including Pro (slow action). When a terminal hydrophobic residue is followed by a prolyl residue, the two may be released as an intact Xaa-Pro dipeptide.</text>
        <dbReference type="EC" id="3.4.11.2"/>
    </reaction>
</comment>
<reference evidence="15 16" key="1">
    <citation type="submission" date="2017-12" db="EMBL/GenBank/DDBJ databases">
        <title>Genomic Encyclopedia of Type Strains, Phase III (KMG-III): the genomes of soil and plant-associated and newly described type strains.</title>
        <authorList>
            <person name="Whitman W."/>
        </authorList>
    </citation>
    <scope>NUCLEOTIDE SEQUENCE [LARGE SCALE GENOMIC DNA]</scope>
    <source>
        <strain evidence="15 16">LP43</strain>
    </source>
</reference>
<comment type="caution">
    <text evidence="15">The sequence shown here is derived from an EMBL/GenBank/DDBJ whole genome shotgun (WGS) entry which is preliminary data.</text>
</comment>
<dbReference type="GO" id="GO:0016285">
    <property type="term" value="F:alanyl aminopeptidase activity"/>
    <property type="evidence" value="ECO:0007669"/>
    <property type="project" value="UniProtKB-EC"/>
</dbReference>
<dbReference type="GO" id="GO:0006508">
    <property type="term" value="P:proteolysis"/>
    <property type="evidence" value="ECO:0007669"/>
    <property type="project" value="UniProtKB-KW"/>
</dbReference>
<evidence type="ECO:0000256" key="4">
    <source>
        <dbReference type="ARBA" id="ARBA00012564"/>
    </source>
</evidence>
<evidence type="ECO:0000259" key="14">
    <source>
        <dbReference type="Pfam" id="PF17900"/>
    </source>
</evidence>
<dbReference type="Gene3D" id="2.60.40.1730">
    <property type="entry name" value="tricorn interacting facor f3 domain"/>
    <property type="match status" value="1"/>
</dbReference>
<dbReference type="Gene3D" id="1.10.390.10">
    <property type="entry name" value="Neutral Protease Domain 2"/>
    <property type="match status" value="1"/>
</dbReference>
<evidence type="ECO:0000256" key="7">
    <source>
        <dbReference type="ARBA" id="ARBA00022670"/>
    </source>
</evidence>
<feature type="signal peptide" evidence="12">
    <location>
        <begin position="1"/>
        <end position="28"/>
    </location>
</feature>
<evidence type="ECO:0000256" key="1">
    <source>
        <dbReference type="ARBA" id="ARBA00000098"/>
    </source>
</evidence>
<dbReference type="SUPFAM" id="SSF55486">
    <property type="entry name" value="Metalloproteases ('zincins'), catalytic domain"/>
    <property type="match status" value="1"/>
</dbReference>
<evidence type="ECO:0000256" key="10">
    <source>
        <dbReference type="ARBA" id="ARBA00022833"/>
    </source>
</evidence>
<dbReference type="CDD" id="cd09602">
    <property type="entry name" value="M1_APN"/>
    <property type="match status" value="1"/>
</dbReference>
<dbReference type="GO" id="GO:0005615">
    <property type="term" value="C:extracellular space"/>
    <property type="evidence" value="ECO:0007669"/>
    <property type="project" value="TreeGrafter"/>
</dbReference>
<dbReference type="Proteomes" id="UP000233782">
    <property type="component" value="Unassembled WGS sequence"/>
</dbReference>
<proteinExistence type="inferred from homology"/>
<dbReference type="GO" id="GO:0008270">
    <property type="term" value="F:zinc ion binding"/>
    <property type="evidence" value="ECO:0007669"/>
    <property type="project" value="InterPro"/>
</dbReference>
<accession>A0A2N3V0C5</accession>
<organism evidence="15 16">
    <name type="scientific">Pontibacter ramchanderi</name>
    <dbReference type="NCBI Taxonomy" id="1179743"/>
    <lineage>
        <taxon>Bacteria</taxon>
        <taxon>Pseudomonadati</taxon>
        <taxon>Bacteroidota</taxon>
        <taxon>Cytophagia</taxon>
        <taxon>Cytophagales</taxon>
        <taxon>Hymenobacteraceae</taxon>
        <taxon>Pontibacter</taxon>
    </lineage>
</organism>
<dbReference type="SUPFAM" id="SSF63737">
    <property type="entry name" value="Leukotriene A4 hydrolase N-terminal domain"/>
    <property type="match status" value="1"/>
</dbReference>
<evidence type="ECO:0000256" key="3">
    <source>
        <dbReference type="ARBA" id="ARBA00010136"/>
    </source>
</evidence>
<evidence type="ECO:0000256" key="9">
    <source>
        <dbReference type="ARBA" id="ARBA00022801"/>
    </source>
</evidence>
<keyword evidence="8" id="KW-0479">Metal-binding</keyword>
<feature type="chain" id="PRO_5014897914" description="Aminopeptidase N" evidence="12">
    <location>
        <begin position="29"/>
        <end position="867"/>
    </location>
</feature>
<dbReference type="GO" id="GO:0042277">
    <property type="term" value="F:peptide binding"/>
    <property type="evidence" value="ECO:0007669"/>
    <property type="project" value="TreeGrafter"/>
</dbReference>
<dbReference type="EMBL" id="PJMU01000001">
    <property type="protein sequence ID" value="PKV75074.1"/>
    <property type="molecule type" value="Genomic_DNA"/>
</dbReference>
<name>A0A2N3V0C5_9BACT</name>
<dbReference type="EC" id="3.4.11.2" evidence="4"/>
<feature type="domain" description="Peptidase M1 membrane alanine aminopeptidase" evidence="13">
    <location>
        <begin position="259"/>
        <end position="464"/>
    </location>
</feature>
<dbReference type="Pfam" id="PF01433">
    <property type="entry name" value="Peptidase_M1"/>
    <property type="match status" value="1"/>
</dbReference>
<evidence type="ECO:0000259" key="13">
    <source>
        <dbReference type="Pfam" id="PF01433"/>
    </source>
</evidence>
<keyword evidence="6 15" id="KW-0031">Aminopeptidase</keyword>
<dbReference type="InterPro" id="IPR027268">
    <property type="entry name" value="Peptidase_M4/M1_CTD_sf"/>
</dbReference>
<dbReference type="AlphaFoldDB" id="A0A2N3V0C5"/>
<dbReference type="InterPro" id="IPR014782">
    <property type="entry name" value="Peptidase_M1_dom"/>
</dbReference>
<dbReference type="InterPro" id="IPR050344">
    <property type="entry name" value="Peptidase_M1_aminopeptidases"/>
</dbReference>
<feature type="domain" description="Aminopeptidase N-like N-terminal" evidence="14">
    <location>
        <begin position="149"/>
        <end position="217"/>
    </location>
</feature>
<dbReference type="GO" id="GO:0005737">
    <property type="term" value="C:cytoplasm"/>
    <property type="evidence" value="ECO:0007669"/>
    <property type="project" value="TreeGrafter"/>
</dbReference>
<dbReference type="GO" id="GO:0016020">
    <property type="term" value="C:membrane"/>
    <property type="evidence" value="ECO:0007669"/>
    <property type="project" value="TreeGrafter"/>
</dbReference>
<keyword evidence="7" id="KW-0645">Protease</keyword>
<evidence type="ECO:0000256" key="12">
    <source>
        <dbReference type="SAM" id="SignalP"/>
    </source>
</evidence>
<dbReference type="InterPro" id="IPR001930">
    <property type="entry name" value="Peptidase_M1"/>
</dbReference>
<gene>
    <name evidence="15" type="ORF">BD749_0011</name>
</gene>
<dbReference type="Pfam" id="PF17900">
    <property type="entry name" value="Peptidase_M1_N"/>
    <property type="match status" value="1"/>
</dbReference>
<keyword evidence="9" id="KW-0378">Hydrolase</keyword>
<comment type="similarity">
    <text evidence="3">Belongs to the peptidase M1 family.</text>
</comment>
<evidence type="ECO:0000256" key="11">
    <source>
        <dbReference type="ARBA" id="ARBA00023049"/>
    </source>
</evidence>
<dbReference type="GO" id="GO:0043171">
    <property type="term" value="P:peptide catabolic process"/>
    <property type="evidence" value="ECO:0007669"/>
    <property type="project" value="TreeGrafter"/>
</dbReference>
<protein>
    <recommendedName>
        <fullName evidence="5">Aminopeptidase N</fullName>
        <ecNumber evidence="4">3.4.11.2</ecNumber>
    </recommendedName>
</protein>
<dbReference type="InterPro" id="IPR042097">
    <property type="entry name" value="Aminopeptidase_N-like_N_sf"/>
</dbReference>
<keyword evidence="11" id="KW-0482">Metalloprotease</keyword>
<keyword evidence="16" id="KW-1185">Reference proteome</keyword>
<comment type="cofactor">
    <cofactor evidence="2">
        <name>Zn(2+)</name>
        <dbReference type="ChEBI" id="CHEBI:29105"/>
    </cofactor>
</comment>
<evidence type="ECO:0000256" key="2">
    <source>
        <dbReference type="ARBA" id="ARBA00001947"/>
    </source>
</evidence>
<keyword evidence="12" id="KW-0732">Signal</keyword>
<evidence type="ECO:0000256" key="6">
    <source>
        <dbReference type="ARBA" id="ARBA00022438"/>
    </source>
</evidence>
<keyword evidence="10" id="KW-0862">Zinc</keyword>
<evidence type="ECO:0000256" key="5">
    <source>
        <dbReference type="ARBA" id="ARBA00015611"/>
    </source>
</evidence>
<dbReference type="PANTHER" id="PTHR11533">
    <property type="entry name" value="PROTEASE M1 ZINC METALLOPROTEASE"/>
    <property type="match status" value="1"/>
</dbReference>